<evidence type="ECO:0000256" key="4">
    <source>
        <dbReference type="ARBA" id="ARBA00022679"/>
    </source>
</evidence>
<sequence>MGLAKSKKQGEQNAQFDRGDKLLMFLMLAVLSCTSLFLNLDYDARQESLRRARDLSRLATGRLKMTFELLKVPSSRLDSGDSFSWNNWPVNETAIMELKQLSNMLDPGRLQQREIRGTIREDPFVCGTEREEKCLLQGYDQIRQYNTCAILGSGGILTGSHCGDEIDSHDFVLRFNLAPMDGYQKDVGSKITLTVLNLAIMHTVNIQPKLNPLAMTLRLSNRTMFLAPKGKITRLFKHFYQAVRTNRVVVNFKYFPGSMHEAGQLTIREKLSAHVNMTLTGQPTTGLLAVLTSIHFCHRINLYGFWPFDTDSNNRPVPYHYYTLPYYEPRFPREEPHKKGEHHNFDQEFALYQALQSLGVLHIVDRACKTS</sequence>
<dbReference type="PANTHER" id="PTHR11987">
    <property type="entry name" value="ALPHA-2,8-SIALYLTRANSFERASE"/>
    <property type="match status" value="1"/>
</dbReference>
<evidence type="ECO:0000256" key="9">
    <source>
        <dbReference type="ARBA" id="ARBA00023136"/>
    </source>
</evidence>
<evidence type="ECO:0000256" key="1">
    <source>
        <dbReference type="ARBA" id="ARBA00004323"/>
    </source>
</evidence>
<comment type="subcellular location">
    <subcellularLocation>
        <location evidence="1">Golgi apparatus membrane</location>
        <topology evidence="1">Single-pass type II membrane protein</topology>
    </subcellularLocation>
</comment>
<evidence type="ECO:0000256" key="8">
    <source>
        <dbReference type="ARBA" id="ARBA00023034"/>
    </source>
</evidence>
<evidence type="ECO:0000313" key="13">
    <source>
        <dbReference type="RefSeq" id="XP_035697481.1"/>
    </source>
</evidence>
<keyword evidence="10" id="KW-0325">Glycoprotein</keyword>
<comment type="similarity">
    <text evidence="2">Belongs to the glycosyltransferase 29 family.</text>
</comment>
<reference evidence="13" key="2">
    <citation type="submission" date="2025-08" db="UniProtKB">
        <authorList>
            <consortium name="RefSeq"/>
        </authorList>
    </citation>
    <scope>IDENTIFICATION</scope>
    <source>
        <strain evidence="13">S238N-H82</strain>
        <tissue evidence="13">Testes</tissue>
    </source>
</reference>
<keyword evidence="12" id="KW-1185">Reference proteome</keyword>
<dbReference type="InterPro" id="IPR001675">
    <property type="entry name" value="Glyco_trans_29"/>
</dbReference>
<evidence type="ECO:0000256" key="6">
    <source>
        <dbReference type="ARBA" id="ARBA00022968"/>
    </source>
</evidence>
<keyword evidence="9 11" id="KW-0472">Membrane</keyword>
<dbReference type="CDD" id="cd23963">
    <property type="entry name" value="GT29_ST8SIA"/>
    <property type="match status" value="1"/>
</dbReference>
<accession>A0A9J7MAL1</accession>
<dbReference type="InterPro" id="IPR038578">
    <property type="entry name" value="GT29-like_sf"/>
</dbReference>
<dbReference type="GO" id="GO:0003828">
    <property type="term" value="F:alpha-N-acetylneuraminate alpha-2,8-sialyltransferase activity"/>
    <property type="evidence" value="ECO:0000318"/>
    <property type="project" value="GO_Central"/>
</dbReference>
<evidence type="ECO:0000256" key="3">
    <source>
        <dbReference type="ARBA" id="ARBA00022676"/>
    </source>
</evidence>
<dbReference type="OrthoDB" id="10264956at2759"/>
<dbReference type="PROSITE" id="PS51257">
    <property type="entry name" value="PROKAR_LIPOPROTEIN"/>
    <property type="match status" value="1"/>
</dbReference>
<dbReference type="Proteomes" id="UP000001554">
    <property type="component" value="Chromosome 14"/>
</dbReference>
<keyword evidence="6" id="KW-0735">Signal-anchor</keyword>
<dbReference type="AlphaFoldDB" id="A0A9J7MAL1"/>
<dbReference type="GO" id="GO:0006491">
    <property type="term" value="P:N-glycan processing"/>
    <property type="evidence" value="ECO:0000318"/>
    <property type="project" value="GO_Central"/>
</dbReference>
<keyword evidence="4" id="KW-0808">Transferase</keyword>
<organism evidence="12 13">
    <name type="scientific">Branchiostoma floridae</name>
    <name type="common">Florida lancelet</name>
    <name type="synonym">Amphioxus</name>
    <dbReference type="NCBI Taxonomy" id="7739"/>
    <lineage>
        <taxon>Eukaryota</taxon>
        <taxon>Metazoa</taxon>
        <taxon>Chordata</taxon>
        <taxon>Cephalochordata</taxon>
        <taxon>Leptocardii</taxon>
        <taxon>Amphioxiformes</taxon>
        <taxon>Branchiostomatidae</taxon>
        <taxon>Branchiostoma</taxon>
    </lineage>
</organism>
<dbReference type="GO" id="GO:0009311">
    <property type="term" value="P:oligosaccharide metabolic process"/>
    <property type="evidence" value="ECO:0000318"/>
    <property type="project" value="GO_Central"/>
</dbReference>
<keyword evidence="7 11" id="KW-1133">Transmembrane helix</keyword>
<dbReference type="GeneID" id="118430614"/>
<proteinExistence type="inferred from homology"/>
<reference evidence="12" key="1">
    <citation type="journal article" date="2020" name="Nat. Ecol. Evol.">
        <title>Deeply conserved synteny resolves early events in vertebrate evolution.</title>
        <authorList>
            <person name="Simakov O."/>
            <person name="Marletaz F."/>
            <person name="Yue J.X."/>
            <person name="O'Connell B."/>
            <person name="Jenkins J."/>
            <person name="Brandt A."/>
            <person name="Calef R."/>
            <person name="Tung C.H."/>
            <person name="Huang T.K."/>
            <person name="Schmutz J."/>
            <person name="Satoh N."/>
            <person name="Yu J.K."/>
            <person name="Putnam N.H."/>
            <person name="Green R.E."/>
            <person name="Rokhsar D.S."/>
        </authorList>
    </citation>
    <scope>NUCLEOTIDE SEQUENCE [LARGE SCALE GENOMIC DNA]</scope>
    <source>
        <strain evidence="12">S238N-H82</strain>
    </source>
</reference>
<evidence type="ECO:0000256" key="11">
    <source>
        <dbReference type="SAM" id="Phobius"/>
    </source>
</evidence>
<dbReference type="Gene3D" id="3.90.1480.20">
    <property type="entry name" value="Glycosyl transferase family 29"/>
    <property type="match status" value="1"/>
</dbReference>
<evidence type="ECO:0000256" key="5">
    <source>
        <dbReference type="ARBA" id="ARBA00022692"/>
    </source>
</evidence>
<dbReference type="OMA" id="RTMFLAP"/>
<evidence type="ECO:0000256" key="10">
    <source>
        <dbReference type="ARBA" id="ARBA00023180"/>
    </source>
</evidence>
<evidence type="ECO:0000313" key="12">
    <source>
        <dbReference type="Proteomes" id="UP000001554"/>
    </source>
</evidence>
<dbReference type="InterPro" id="IPR050943">
    <property type="entry name" value="Glycosyltr_29_Sialyltrsf"/>
</dbReference>
<feature type="transmembrane region" description="Helical" evidence="11">
    <location>
        <begin position="21"/>
        <end position="40"/>
    </location>
</feature>
<gene>
    <name evidence="13" type="primary">LOC118430614</name>
</gene>
<name>A0A9J7MAL1_BRAFL</name>
<protein>
    <submittedName>
        <fullName evidence="13">CMP-N-acetylneuraminate-poly-alpha-2, 8-sialyltransferase-like</fullName>
    </submittedName>
</protein>
<evidence type="ECO:0000256" key="7">
    <source>
        <dbReference type="ARBA" id="ARBA00022989"/>
    </source>
</evidence>
<keyword evidence="5 11" id="KW-0812">Transmembrane</keyword>
<dbReference type="Pfam" id="PF00777">
    <property type="entry name" value="Glyco_transf_29"/>
    <property type="match status" value="1"/>
</dbReference>
<dbReference type="KEGG" id="bfo:118430614"/>
<keyword evidence="8" id="KW-0333">Golgi apparatus</keyword>
<dbReference type="GO" id="GO:0000139">
    <property type="term" value="C:Golgi membrane"/>
    <property type="evidence" value="ECO:0007669"/>
    <property type="project" value="UniProtKB-SubCell"/>
</dbReference>
<keyword evidence="3" id="KW-0328">Glycosyltransferase</keyword>
<dbReference type="PANTHER" id="PTHR11987:SF53">
    <property type="entry name" value="ALPHA-2,8-SIALYLTRANSFERASE 8F-LIKE"/>
    <property type="match status" value="1"/>
</dbReference>
<evidence type="ECO:0000256" key="2">
    <source>
        <dbReference type="ARBA" id="ARBA00006003"/>
    </source>
</evidence>
<dbReference type="RefSeq" id="XP_035697481.1">
    <property type="nucleotide sequence ID" value="XM_035841588.1"/>
</dbReference>